<evidence type="ECO:0000256" key="2">
    <source>
        <dbReference type="ARBA" id="ARBA00000937"/>
    </source>
</evidence>
<reference evidence="22 23" key="1">
    <citation type="submission" date="2019-04" db="EMBL/GenBank/DDBJ databases">
        <title>An improved genome assembly and genetic linkage map for asparagus bean, Vigna unguiculata ssp. sesquipedialis.</title>
        <authorList>
            <person name="Xia Q."/>
            <person name="Zhang R."/>
            <person name="Dong Y."/>
        </authorList>
    </citation>
    <scope>NUCLEOTIDE SEQUENCE [LARGE SCALE GENOMIC DNA]</scope>
    <source>
        <tissue evidence="22">Leaf</tissue>
    </source>
</reference>
<evidence type="ECO:0000256" key="11">
    <source>
        <dbReference type="ARBA" id="ARBA00022741"/>
    </source>
</evidence>
<dbReference type="AlphaFoldDB" id="A0A4D6L9J0"/>
<feature type="domain" description="Nucleoside diphosphate kinase-like" evidence="21">
    <location>
        <begin position="446"/>
        <end position="583"/>
    </location>
</feature>
<evidence type="ECO:0000256" key="15">
    <source>
        <dbReference type="ARBA" id="ARBA00023080"/>
    </source>
</evidence>
<dbReference type="GO" id="GO:0004550">
    <property type="term" value="F:nucleoside diphosphate kinase activity"/>
    <property type="evidence" value="ECO:0007669"/>
    <property type="project" value="UniProtKB-EC"/>
</dbReference>
<dbReference type="InterPro" id="IPR034907">
    <property type="entry name" value="NDK-like_dom"/>
</dbReference>
<evidence type="ECO:0000256" key="9">
    <source>
        <dbReference type="ARBA" id="ARBA00022679"/>
    </source>
</evidence>
<evidence type="ECO:0000256" key="6">
    <source>
        <dbReference type="ARBA" id="ARBA00008142"/>
    </source>
</evidence>
<sequence length="596" mass="65499">MGGTQALKRIPRIKFPNRRANASGRYTLSLLFNFSPFSTLCSASETQAASPATDANLSFFSSSNASAAVGGKASLQPRRTPVSKEEIEAVLDCRPFFLLKVNLMDDGPPKLKIIPDHFQVPTSSLESPESRTSSITEPGTDQSSRSSRHQRTRRKLRTAFMLNLFSPRRLSWGSSTGCQEKVELTAAEVESLRTELADIEEREAHLKAQLEHIDEVLRSARLSGYLYIRTRWAALPGEPAPIDDTEVDDRLPRFVVLHGECIFLYLLCTDLSPQDSTLLSDIIEVGSLPCFKQEDDEIQYAFYILTRHGLRYECSSSSKIQVDSWLSALQSECKLECDTFCKADCKLESDTSVPNAKKMASQVCKSASRAARSLLSASKASRFHSQGRAVGAAAVVSLSSKVPLWSSSHGRGGSGSGSASSWISGAIALPAAAYMFQDQEVHAAELERTFIAIKPDGVQRGLISEIISRFERKGYKLVGIKVVIPSKDFAKQHYHDLKERPFFDGLCDFLSSGPVIAMVWEGQGVITYGRKLIGATDPQKSEPGTIRGDLAVVVGRNIIHGSDGPETAKDEIKLWFKPEELVSFTSNAEKWIYGAN</sequence>
<evidence type="ECO:0000256" key="8">
    <source>
        <dbReference type="ARBA" id="ARBA00012966"/>
    </source>
</evidence>
<feature type="binding site" evidence="17">
    <location>
        <position position="502"/>
    </location>
    <ligand>
        <name>ATP</name>
        <dbReference type="ChEBI" id="CHEBI:30616"/>
    </ligand>
</feature>
<protein>
    <recommendedName>
        <fullName evidence="8">nucleoside-diphosphate kinase</fullName>
        <ecNumber evidence="8">2.7.4.6</ecNumber>
    </recommendedName>
</protein>
<evidence type="ECO:0000256" key="20">
    <source>
        <dbReference type="SAM" id="MobiDB-lite"/>
    </source>
</evidence>
<dbReference type="GO" id="GO:0006241">
    <property type="term" value="P:CTP biosynthetic process"/>
    <property type="evidence" value="ECO:0007669"/>
    <property type="project" value="InterPro"/>
</dbReference>
<keyword evidence="14" id="KW-0460">Magnesium</keyword>
<evidence type="ECO:0000256" key="10">
    <source>
        <dbReference type="ARBA" id="ARBA00022723"/>
    </source>
</evidence>
<keyword evidence="15" id="KW-0546">Nucleotide metabolism</keyword>
<dbReference type="InterPro" id="IPR001564">
    <property type="entry name" value="Nucleoside_diP_kinase"/>
</dbReference>
<comment type="subunit">
    <text evidence="7">Homohexamer.</text>
</comment>
<dbReference type="InterPro" id="IPR036850">
    <property type="entry name" value="NDK-like_dom_sf"/>
</dbReference>
<evidence type="ECO:0000256" key="1">
    <source>
        <dbReference type="ARBA" id="ARBA00000082"/>
    </source>
</evidence>
<dbReference type="SUPFAM" id="SSF54919">
    <property type="entry name" value="Nucleoside diphosphate kinase, NDK"/>
    <property type="match status" value="1"/>
</dbReference>
<evidence type="ECO:0000256" key="19">
    <source>
        <dbReference type="SAM" id="Coils"/>
    </source>
</evidence>
<evidence type="ECO:0000259" key="21">
    <source>
        <dbReference type="SMART" id="SM00562"/>
    </source>
</evidence>
<dbReference type="InterPro" id="IPR023005">
    <property type="entry name" value="Nucleoside_diP_kinase_AS"/>
</dbReference>
<comment type="catalytic activity">
    <reaction evidence="2">
        <text>a ribonucleoside 5'-diphosphate + ATP = a ribonucleoside 5'-triphosphate + ADP</text>
        <dbReference type="Rhea" id="RHEA:18113"/>
        <dbReference type="ChEBI" id="CHEBI:30616"/>
        <dbReference type="ChEBI" id="CHEBI:57930"/>
        <dbReference type="ChEBI" id="CHEBI:61557"/>
        <dbReference type="ChEBI" id="CHEBI:456216"/>
        <dbReference type="EC" id="2.7.4.6"/>
    </reaction>
</comment>
<evidence type="ECO:0000256" key="4">
    <source>
        <dbReference type="ARBA" id="ARBA00004456"/>
    </source>
</evidence>
<dbReference type="GO" id="GO:0009543">
    <property type="term" value="C:chloroplast thylakoid lumen"/>
    <property type="evidence" value="ECO:0007669"/>
    <property type="project" value="UniProtKB-SubCell"/>
</dbReference>
<comment type="cofactor">
    <cofactor evidence="3">
        <name>Mg(2+)</name>
        <dbReference type="ChEBI" id="CHEBI:18420"/>
    </cofactor>
</comment>
<dbReference type="GO" id="GO:0006228">
    <property type="term" value="P:UTP biosynthetic process"/>
    <property type="evidence" value="ECO:0007669"/>
    <property type="project" value="InterPro"/>
</dbReference>
<comment type="function">
    <text evidence="16">Major role in the synthesis of nucleoside triphosphates other than ATP. The ATP gamma phosphate is transferred to the NDP beta phosphate via a ping-pong mechanism, using a phosphorylated active-site intermediate. Shows the highest specificity towards GDP.</text>
</comment>
<feature type="active site" description="Pros-phosphohistidine intermediate" evidence="17">
    <location>
        <position position="560"/>
    </location>
</feature>
<dbReference type="Pfam" id="PF00334">
    <property type="entry name" value="NDK"/>
    <property type="match status" value="1"/>
</dbReference>
<dbReference type="GO" id="GO:0046872">
    <property type="term" value="F:metal ion binding"/>
    <property type="evidence" value="ECO:0007669"/>
    <property type="project" value="UniProtKB-KW"/>
</dbReference>
<comment type="similarity">
    <text evidence="6 17 18">Belongs to the NDK family.</text>
</comment>
<keyword evidence="10" id="KW-0479">Metal-binding</keyword>
<evidence type="ECO:0000256" key="3">
    <source>
        <dbReference type="ARBA" id="ARBA00001946"/>
    </source>
</evidence>
<dbReference type="GO" id="GO:0006183">
    <property type="term" value="P:GTP biosynthetic process"/>
    <property type="evidence" value="ECO:0007669"/>
    <property type="project" value="InterPro"/>
</dbReference>
<dbReference type="FunFam" id="3.30.70.141:FF:000005">
    <property type="entry name" value="Nucleoside diphosphate kinase"/>
    <property type="match status" value="1"/>
</dbReference>
<dbReference type="HAMAP" id="MF_00451">
    <property type="entry name" value="NDP_kinase"/>
    <property type="match status" value="1"/>
</dbReference>
<keyword evidence="13" id="KW-0067">ATP-binding</keyword>
<dbReference type="EMBL" id="CP039346">
    <property type="protein sequence ID" value="QCD85126.1"/>
    <property type="molecule type" value="Genomic_DNA"/>
</dbReference>
<dbReference type="PROSITE" id="PS00469">
    <property type="entry name" value="NDPK"/>
    <property type="match status" value="1"/>
</dbReference>
<evidence type="ECO:0000256" key="12">
    <source>
        <dbReference type="ARBA" id="ARBA00022777"/>
    </source>
</evidence>
<proteinExistence type="inferred from homology"/>
<feature type="binding site" evidence="17">
    <location>
        <position position="536"/>
    </location>
    <ligand>
        <name>ATP</name>
        <dbReference type="ChEBI" id="CHEBI:30616"/>
    </ligand>
</feature>
<feature type="binding site" evidence="17">
    <location>
        <position position="547"/>
    </location>
    <ligand>
        <name>ATP</name>
        <dbReference type="ChEBI" id="CHEBI:30616"/>
    </ligand>
</feature>
<dbReference type="EC" id="2.7.4.6" evidence="8"/>
<feature type="compositionally biased region" description="Low complexity" evidence="20">
    <location>
        <begin position="121"/>
        <end position="134"/>
    </location>
</feature>
<gene>
    <name evidence="22" type="ORF">DEO72_LG2g5485</name>
</gene>
<comment type="subcellular location">
    <subcellularLocation>
        <location evidence="5">Mitochondrion intermembrane space</location>
    </subcellularLocation>
    <subcellularLocation>
        <location evidence="4">Plastid</location>
        <location evidence="4">Chloroplast thylakoid lumen</location>
    </subcellularLocation>
</comment>
<keyword evidence="12 22" id="KW-0418">Kinase</keyword>
<dbReference type="SUPFAM" id="SSF50729">
    <property type="entry name" value="PH domain-like"/>
    <property type="match status" value="1"/>
</dbReference>
<name>A0A4D6L9J0_VIGUN</name>
<evidence type="ECO:0000256" key="17">
    <source>
        <dbReference type="PROSITE-ProRule" id="PRU00706"/>
    </source>
</evidence>
<keyword evidence="9" id="KW-0808">Transferase</keyword>
<dbReference type="PRINTS" id="PR01243">
    <property type="entry name" value="NUCDPKINASE"/>
</dbReference>
<dbReference type="SMART" id="SM00562">
    <property type="entry name" value="NDK"/>
    <property type="match status" value="1"/>
</dbReference>
<evidence type="ECO:0000256" key="5">
    <source>
        <dbReference type="ARBA" id="ARBA00004569"/>
    </source>
</evidence>
<feature type="coiled-coil region" evidence="19">
    <location>
        <begin position="182"/>
        <end position="216"/>
    </location>
</feature>
<keyword evidence="23" id="KW-1185">Reference proteome</keyword>
<accession>A0A4D6L9J0</accession>
<dbReference type="GO" id="GO:0005524">
    <property type="term" value="F:ATP binding"/>
    <property type="evidence" value="ECO:0007669"/>
    <property type="project" value="UniProtKB-KW"/>
</dbReference>
<dbReference type="Proteomes" id="UP000501690">
    <property type="component" value="Linkage Group LG2"/>
</dbReference>
<evidence type="ECO:0000256" key="18">
    <source>
        <dbReference type="RuleBase" id="RU004011"/>
    </source>
</evidence>
<feature type="region of interest" description="Disordered" evidence="20">
    <location>
        <begin position="121"/>
        <end position="153"/>
    </location>
</feature>
<keyword evidence="19" id="KW-0175">Coiled coil</keyword>
<evidence type="ECO:0000256" key="14">
    <source>
        <dbReference type="ARBA" id="ARBA00022842"/>
    </source>
</evidence>
<organism evidence="22 23">
    <name type="scientific">Vigna unguiculata</name>
    <name type="common">Cowpea</name>
    <dbReference type="NCBI Taxonomy" id="3917"/>
    <lineage>
        <taxon>Eukaryota</taxon>
        <taxon>Viridiplantae</taxon>
        <taxon>Streptophyta</taxon>
        <taxon>Embryophyta</taxon>
        <taxon>Tracheophyta</taxon>
        <taxon>Spermatophyta</taxon>
        <taxon>Magnoliopsida</taxon>
        <taxon>eudicotyledons</taxon>
        <taxon>Gunneridae</taxon>
        <taxon>Pentapetalae</taxon>
        <taxon>rosids</taxon>
        <taxon>fabids</taxon>
        <taxon>Fabales</taxon>
        <taxon>Fabaceae</taxon>
        <taxon>Papilionoideae</taxon>
        <taxon>50 kb inversion clade</taxon>
        <taxon>NPAAA clade</taxon>
        <taxon>indigoferoid/millettioid clade</taxon>
        <taxon>Phaseoleae</taxon>
        <taxon>Vigna</taxon>
    </lineage>
</organism>
<comment type="catalytic activity">
    <reaction evidence="1">
        <text>a 2'-deoxyribonucleoside 5'-diphosphate + ATP = a 2'-deoxyribonucleoside 5'-triphosphate + ADP</text>
        <dbReference type="Rhea" id="RHEA:44640"/>
        <dbReference type="ChEBI" id="CHEBI:30616"/>
        <dbReference type="ChEBI" id="CHEBI:61560"/>
        <dbReference type="ChEBI" id="CHEBI:73316"/>
        <dbReference type="ChEBI" id="CHEBI:456216"/>
        <dbReference type="EC" id="2.7.4.6"/>
    </reaction>
</comment>
<feature type="binding site" evidence="17">
    <location>
        <position position="557"/>
    </location>
    <ligand>
        <name>ATP</name>
        <dbReference type="ChEBI" id="CHEBI:30616"/>
    </ligand>
</feature>
<evidence type="ECO:0000256" key="7">
    <source>
        <dbReference type="ARBA" id="ARBA00011643"/>
    </source>
</evidence>
<dbReference type="NCBIfam" id="NF001908">
    <property type="entry name" value="PRK00668.1"/>
    <property type="match status" value="1"/>
</dbReference>
<feature type="binding site" evidence="17">
    <location>
        <position position="530"/>
    </location>
    <ligand>
        <name>ATP</name>
        <dbReference type="ChEBI" id="CHEBI:30616"/>
    </ligand>
</feature>
<feature type="binding site" evidence="17">
    <location>
        <position position="454"/>
    </location>
    <ligand>
        <name>ATP</name>
        <dbReference type="ChEBI" id="CHEBI:30616"/>
    </ligand>
</feature>
<keyword evidence="11" id="KW-0547">Nucleotide-binding</keyword>
<evidence type="ECO:0000313" key="22">
    <source>
        <dbReference type="EMBL" id="QCD85126.1"/>
    </source>
</evidence>
<evidence type="ECO:0000256" key="13">
    <source>
        <dbReference type="ARBA" id="ARBA00022840"/>
    </source>
</evidence>
<dbReference type="Gene3D" id="3.30.70.141">
    <property type="entry name" value="Nucleoside diphosphate kinase-like domain"/>
    <property type="match status" value="1"/>
</dbReference>
<dbReference type="CDD" id="cd04413">
    <property type="entry name" value="NDPk_I"/>
    <property type="match status" value="1"/>
</dbReference>
<evidence type="ECO:0000256" key="16">
    <source>
        <dbReference type="ARBA" id="ARBA00058621"/>
    </source>
</evidence>
<dbReference type="PANTHER" id="PTHR34837:SF2">
    <property type="entry name" value="OS05G0595500 PROTEIN"/>
    <property type="match status" value="1"/>
</dbReference>
<dbReference type="PROSITE" id="PS51374">
    <property type="entry name" value="NDPK_LIKE"/>
    <property type="match status" value="1"/>
</dbReference>
<dbReference type="PANTHER" id="PTHR34837">
    <property type="entry name" value="OS05G0595500 PROTEIN"/>
    <property type="match status" value="1"/>
</dbReference>
<dbReference type="GO" id="GO:0005758">
    <property type="term" value="C:mitochondrial intermembrane space"/>
    <property type="evidence" value="ECO:0007669"/>
    <property type="project" value="UniProtKB-SubCell"/>
</dbReference>
<evidence type="ECO:0000313" key="23">
    <source>
        <dbReference type="Proteomes" id="UP000501690"/>
    </source>
</evidence>